<dbReference type="STRING" id="105696.A0A1Y2LKY9"/>
<name>A0A1Y2LKY9_EPING</name>
<dbReference type="EMBL" id="KZ107857">
    <property type="protein sequence ID" value="OSS44475.1"/>
    <property type="molecule type" value="Genomic_DNA"/>
</dbReference>
<accession>A0A1Y2LKY9</accession>
<dbReference type="InParanoid" id="A0A1Y2LKY9"/>
<gene>
    <name evidence="2" type="ORF">B5807_10757</name>
</gene>
<dbReference type="Proteomes" id="UP000193240">
    <property type="component" value="Unassembled WGS sequence"/>
</dbReference>
<proteinExistence type="predicted"/>
<protein>
    <submittedName>
        <fullName evidence="2">Uncharacterized protein</fullName>
    </submittedName>
</protein>
<sequence>MTNDPNELTARESEVLALSWQCMETDPKIDFNKLAQLAGYTPNSASVIFGKIKRKLKAKAAGASSAPATPKKSTANTPKTPKTPKSGKRAAASEAVDGTPSKRSKRAIKKPAAGDDDEDEEFGKFTVKKEEVADISTGADEFFLQQVDDYAGL</sequence>
<reference evidence="2 3" key="1">
    <citation type="journal article" date="2017" name="Genome Announc.">
        <title>Genome sequence of the saprophytic ascomycete Epicoccum nigrum ICMP 19927 strain isolated from New Zealand.</title>
        <authorList>
            <person name="Fokin M."/>
            <person name="Fleetwood D."/>
            <person name="Weir B.S."/>
            <person name="Villas-Boas S.G."/>
        </authorList>
    </citation>
    <scope>NUCLEOTIDE SEQUENCE [LARGE SCALE GENOMIC DNA]</scope>
    <source>
        <strain evidence="2 3">ICMP 19927</strain>
    </source>
</reference>
<dbReference type="AlphaFoldDB" id="A0A1Y2LKY9"/>
<keyword evidence="3" id="KW-1185">Reference proteome</keyword>
<evidence type="ECO:0000313" key="3">
    <source>
        <dbReference type="Proteomes" id="UP000193240"/>
    </source>
</evidence>
<organism evidence="2 3">
    <name type="scientific">Epicoccum nigrum</name>
    <name type="common">Soil fungus</name>
    <name type="synonym">Epicoccum purpurascens</name>
    <dbReference type="NCBI Taxonomy" id="105696"/>
    <lineage>
        <taxon>Eukaryota</taxon>
        <taxon>Fungi</taxon>
        <taxon>Dikarya</taxon>
        <taxon>Ascomycota</taxon>
        <taxon>Pezizomycotina</taxon>
        <taxon>Dothideomycetes</taxon>
        <taxon>Pleosporomycetidae</taxon>
        <taxon>Pleosporales</taxon>
        <taxon>Pleosporineae</taxon>
        <taxon>Didymellaceae</taxon>
        <taxon>Epicoccum</taxon>
    </lineage>
</organism>
<evidence type="ECO:0000313" key="2">
    <source>
        <dbReference type="EMBL" id="OSS44475.1"/>
    </source>
</evidence>
<feature type="compositionally biased region" description="Low complexity" evidence="1">
    <location>
        <begin position="59"/>
        <end position="84"/>
    </location>
</feature>
<dbReference type="OMA" id="LAWQCME"/>
<feature type="region of interest" description="Disordered" evidence="1">
    <location>
        <begin position="59"/>
        <end position="123"/>
    </location>
</feature>
<evidence type="ECO:0000256" key="1">
    <source>
        <dbReference type="SAM" id="MobiDB-lite"/>
    </source>
</evidence>